<name>A0A7Y9I3Y7_9ACTN</name>
<keyword evidence="1" id="KW-0472">Membrane</keyword>
<feature type="transmembrane region" description="Helical" evidence="1">
    <location>
        <begin position="119"/>
        <end position="134"/>
    </location>
</feature>
<feature type="transmembrane region" description="Helical" evidence="1">
    <location>
        <begin position="154"/>
        <end position="175"/>
    </location>
</feature>
<sequence>MSEQAMIERPVRTAGAGPWRLAAVAVGVLEASVQSWVYGGPAVAGLLAGDAVVEAKEGLRMMGYAMAAVGWTYPIVVIISHRLSAAAGRSLLTMITILNASFGILGLVCQVVLGGGGPLWILPCAVAVLTWLARPPRPVEVMAGPRRVGGRAVLFWITAALTTVTTLFHVGWATVQSWPAQLLASNTAAPQRAEFSGIWWFSCVLFISVVTVLILSLRLPARAGRALVRYAAVLVAIIAITRTVTMIMGLGPDHQPAEPLIAGALAVLIFLSAPRVR</sequence>
<gene>
    <name evidence="2" type="ORF">BKA15_001027</name>
</gene>
<evidence type="ECO:0000313" key="2">
    <source>
        <dbReference type="EMBL" id="NYE69698.1"/>
    </source>
</evidence>
<keyword evidence="1" id="KW-0812">Transmembrane</keyword>
<keyword evidence="3" id="KW-1185">Reference proteome</keyword>
<accession>A0A7Y9I3Y7</accession>
<feature type="transmembrane region" description="Helical" evidence="1">
    <location>
        <begin position="91"/>
        <end position="113"/>
    </location>
</feature>
<feature type="transmembrane region" description="Helical" evidence="1">
    <location>
        <begin position="260"/>
        <end position="276"/>
    </location>
</feature>
<evidence type="ECO:0000256" key="1">
    <source>
        <dbReference type="SAM" id="Phobius"/>
    </source>
</evidence>
<feature type="transmembrane region" description="Helical" evidence="1">
    <location>
        <begin position="59"/>
        <end position="79"/>
    </location>
</feature>
<keyword evidence="1" id="KW-1133">Transmembrane helix</keyword>
<feature type="transmembrane region" description="Helical" evidence="1">
    <location>
        <begin position="195"/>
        <end position="215"/>
    </location>
</feature>
<evidence type="ECO:0000313" key="3">
    <source>
        <dbReference type="Proteomes" id="UP000569914"/>
    </source>
</evidence>
<reference evidence="2 3" key="1">
    <citation type="submission" date="2020-07" db="EMBL/GenBank/DDBJ databases">
        <title>Sequencing the genomes of 1000 actinobacteria strains.</title>
        <authorList>
            <person name="Klenk H.-P."/>
        </authorList>
    </citation>
    <scope>NUCLEOTIDE SEQUENCE [LARGE SCALE GENOMIC DNA]</scope>
    <source>
        <strain evidence="2 3">DSM 22083</strain>
    </source>
</reference>
<comment type="caution">
    <text evidence="2">The sequence shown here is derived from an EMBL/GenBank/DDBJ whole genome shotgun (WGS) entry which is preliminary data.</text>
</comment>
<protein>
    <submittedName>
        <fullName evidence="2">Uncharacterized protein</fullName>
    </submittedName>
</protein>
<feature type="transmembrane region" description="Helical" evidence="1">
    <location>
        <begin position="21"/>
        <end position="39"/>
    </location>
</feature>
<dbReference type="EMBL" id="JACCBU010000001">
    <property type="protein sequence ID" value="NYE69698.1"/>
    <property type="molecule type" value="Genomic_DNA"/>
</dbReference>
<dbReference type="RefSeq" id="WP_179748637.1">
    <property type="nucleotide sequence ID" value="NZ_JACCBU010000001.1"/>
</dbReference>
<organism evidence="2 3">
    <name type="scientific">Microlunatus parietis</name>
    <dbReference type="NCBI Taxonomy" id="682979"/>
    <lineage>
        <taxon>Bacteria</taxon>
        <taxon>Bacillati</taxon>
        <taxon>Actinomycetota</taxon>
        <taxon>Actinomycetes</taxon>
        <taxon>Propionibacteriales</taxon>
        <taxon>Propionibacteriaceae</taxon>
        <taxon>Microlunatus</taxon>
    </lineage>
</organism>
<proteinExistence type="predicted"/>
<dbReference type="Proteomes" id="UP000569914">
    <property type="component" value="Unassembled WGS sequence"/>
</dbReference>
<dbReference type="AlphaFoldDB" id="A0A7Y9I3Y7"/>
<feature type="transmembrane region" description="Helical" evidence="1">
    <location>
        <begin position="227"/>
        <end position="248"/>
    </location>
</feature>